<keyword evidence="1" id="KW-0732">Signal</keyword>
<reference evidence="3 4" key="1">
    <citation type="submission" date="2024-02" db="EMBL/GenBank/DDBJ databases">
        <title>A Gaetbulibacter species isolated from tidal flats and genomic insights of their niches.</title>
        <authorList>
            <person name="Ye Y."/>
        </authorList>
    </citation>
    <scope>NUCLEOTIDE SEQUENCE [LARGE SCALE GENOMIC DNA]</scope>
    <source>
        <strain evidence="3 4">KEM-8</strain>
    </source>
</reference>
<gene>
    <name evidence="3" type="ORF">V8G56_08740</name>
</gene>
<evidence type="ECO:0000313" key="4">
    <source>
        <dbReference type="Proteomes" id="UP001610104"/>
    </source>
</evidence>
<dbReference type="RefSeq" id="WP_395438067.1">
    <property type="nucleotide sequence ID" value="NZ_JBAWKC010000002.1"/>
</dbReference>
<dbReference type="Gene3D" id="2.115.10.20">
    <property type="entry name" value="Glycosyl hydrolase domain, family 43"/>
    <property type="match status" value="1"/>
</dbReference>
<evidence type="ECO:0000256" key="1">
    <source>
        <dbReference type="ARBA" id="ARBA00022729"/>
    </source>
</evidence>
<comment type="caution">
    <text evidence="3">The sequence shown here is derived from an EMBL/GenBank/DDBJ whole genome shotgun (WGS) entry which is preliminary data.</text>
</comment>
<dbReference type="Proteomes" id="UP001610104">
    <property type="component" value="Unassembled WGS sequence"/>
</dbReference>
<evidence type="ECO:0000313" key="3">
    <source>
        <dbReference type="EMBL" id="MFH6768820.1"/>
    </source>
</evidence>
<proteinExistence type="predicted"/>
<evidence type="ECO:0000259" key="2">
    <source>
        <dbReference type="Pfam" id="PF18962"/>
    </source>
</evidence>
<dbReference type="Pfam" id="PF18962">
    <property type="entry name" value="Por_Secre_tail"/>
    <property type="match status" value="1"/>
</dbReference>
<dbReference type="SUPFAM" id="SSF75005">
    <property type="entry name" value="Arabinanase/levansucrase/invertase"/>
    <property type="match status" value="1"/>
</dbReference>
<name>A0ABW7MPS9_9FLAO</name>
<feature type="domain" description="Secretion system C-terminal sorting" evidence="2">
    <location>
        <begin position="351"/>
        <end position="418"/>
    </location>
</feature>
<organism evidence="3 4">
    <name type="scientific">Gaetbulibacter aquiaggeris</name>
    <dbReference type="NCBI Taxonomy" id="1735373"/>
    <lineage>
        <taxon>Bacteria</taxon>
        <taxon>Pseudomonadati</taxon>
        <taxon>Bacteroidota</taxon>
        <taxon>Flavobacteriia</taxon>
        <taxon>Flavobacteriales</taxon>
        <taxon>Flavobacteriaceae</taxon>
        <taxon>Gaetbulibacter</taxon>
    </lineage>
</organism>
<accession>A0ABW7MPS9</accession>
<keyword evidence="4" id="KW-1185">Reference proteome</keyword>
<dbReference type="NCBIfam" id="TIGR04183">
    <property type="entry name" value="Por_Secre_tail"/>
    <property type="match status" value="1"/>
</dbReference>
<dbReference type="InterPro" id="IPR026444">
    <property type="entry name" value="Secre_tail"/>
</dbReference>
<sequence>MKSIFFLIVFLLFNYLTIYGQWQVELTAAEDVANPVNYPHIAYYPDGHISVLPDGNEYIMFWAEFESHRSVGSTQFVEDQIALQPNNAVFGRRGNFDTYDNGGSWLMSVFREQNNDFIGFFHAEDHWYPHTTNDIAWKSIGVTYSNDKGITWETGNQIITSATPKPATPTWGGTGDCCVVWDHINNRWLCYYQEQTISMAISTDPKGAPGTWKKYYFGGFTEDGLGGRQSPLPGLSSAPGGNPSVHWNTYLMKWVMVWHGWNPTNIYISVSADGIVWDTPKSIIVSEIGGRAWYPTIIGDTDVEAGEVAKIYYADIAPDFSYRKFKSRTITFFDPNLSVEDNKLKNDFLISPCPSNENIKLSGLPSGNKEIFIYNASGQLVYKEAFEGSNVEININRFASGLYYVKAQVGNQSMNKRFVKY</sequence>
<dbReference type="InterPro" id="IPR023296">
    <property type="entry name" value="Glyco_hydro_beta-prop_sf"/>
</dbReference>
<protein>
    <submittedName>
        <fullName evidence="3">T9SS type A sorting domain-containing protein</fullName>
    </submittedName>
</protein>
<dbReference type="EMBL" id="JBAWKC010000002">
    <property type="protein sequence ID" value="MFH6768820.1"/>
    <property type="molecule type" value="Genomic_DNA"/>
</dbReference>